<name>E7G717_9FIRM</name>
<dbReference type="OrthoDB" id="2991557at2"/>
<evidence type="ECO:0008006" key="3">
    <source>
        <dbReference type="Google" id="ProtNLM"/>
    </source>
</evidence>
<dbReference type="GeneID" id="78229038"/>
<dbReference type="EMBL" id="ADKX01000008">
    <property type="protein sequence ID" value="EFW06095.1"/>
    <property type="molecule type" value="Genomic_DNA"/>
</dbReference>
<evidence type="ECO:0000313" key="2">
    <source>
        <dbReference type="Proteomes" id="UP000003157"/>
    </source>
</evidence>
<reference evidence="1 2" key="1">
    <citation type="submission" date="2010-12" db="EMBL/GenBank/DDBJ databases">
        <title>The Genome Sequence of Coprobacillus sp. strain 29_1.</title>
        <authorList>
            <consortium name="The Broad Institute Genome Sequencing Platform"/>
            <person name="Earl A."/>
            <person name="Ward D."/>
            <person name="Feldgarden M."/>
            <person name="Gevers D."/>
            <person name="Daigneault M."/>
            <person name="Sibley C.D."/>
            <person name="White A."/>
            <person name="Strauss J."/>
            <person name="Allen-Vercoe E."/>
            <person name="Young S.K."/>
            <person name="Zeng Q."/>
            <person name="Gargeya S."/>
            <person name="Fitzgerald M."/>
            <person name="Haas B."/>
            <person name="Abouelleil A."/>
            <person name="Alvarado L."/>
            <person name="Arachchi H.M."/>
            <person name="Berlin A."/>
            <person name="Brown A."/>
            <person name="Chapman S.B."/>
            <person name="Chen Z."/>
            <person name="Dunbar C."/>
            <person name="Freedman E."/>
            <person name="Gearin G."/>
            <person name="Gellesch M."/>
            <person name="Goldberg J."/>
            <person name="Griggs A."/>
            <person name="Gujja S."/>
            <person name="Heilman E."/>
            <person name="Heiman D."/>
            <person name="Howarth C."/>
            <person name="Larson L."/>
            <person name="Lui A."/>
            <person name="MacDonald P.J.P."/>
            <person name="Mehta T."/>
            <person name="Montmayeur A."/>
            <person name="Murphy C."/>
            <person name="Neiman D."/>
            <person name="Pearson M."/>
            <person name="Priest M."/>
            <person name="Roberts A."/>
            <person name="Saif S."/>
            <person name="Shea T."/>
            <person name="Shenoy N."/>
            <person name="Sisk P."/>
            <person name="Stolte C."/>
            <person name="Sykes S."/>
            <person name="White J."/>
            <person name="Yandava C."/>
            <person name="Nusbaum C."/>
            <person name="Birren B."/>
        </authorList>
    </citation>
    <scope>NUCLEOTIDE SEQUENCE [LARGE SCALE GENOMIC DNA]</scope>
    <source>
        <strain evidence="1 2">29_1</strain>
    </source>
</reference>
<proteinExistence type="predicted"/>
<sequence>MDKSSFRFNASPYGSGEYIAEVDGLKIEISEKYFSDEKVAFAEKLIASYPTKVPALAKFCMESECFKACYPDETMDTIMEKLHLPDMRIDNIGGILTYYNHELDEEHIIEVEFSGLMNSFFSVGIDG</sequence>
<dbReference type="RefSeq" id="WP_008787671.1">
    <property type="nucleotide sequence ID" value="NZ_AKCB01000001.1"/>
</dbReference>
<dbReference type="eggNOG" id="ENOG5033863">
    <property type="taxonomic scope" value="Bacteria"/>
</dbReference>
<dbReference type="STRING" id="100884.GCA_000269565_01157"/>
<accession>E7G717</accession>
<dbReference type="Proteomes" id="UP000003157">
    <property type="component" value="Unassembled WGS sequence"/>
</dbReference>
<gene>
    <name evidence="1" type="ORF">HMPREF9488_00555</name>
</gene>
<dbReference type="AlphaFoldDB" id="E7G717"/>
<comment type="caution">
    <text evidence="1">The sequence shown here is derived from an EMBL/GenBank/DDBJ whole genome shotgun (WGS) entry which is preliminary data.</text>
</comment>
<evidence type="ECO:0000313" key="1">
    <source>
        <dbReference type="EMBL" id="EFW06095.1"/>
    </source>
</evidence>
<organism evidence="1 2">
    <name type="scientific">Coprobacillus cateniformis</name>
    <dbReference type="NCBI Taxonomy" id="100884"/>
    <lineage>
        <taxon>Bacteria</taxon>
        <taxon>Bacillati</taxon>
        <taxon>Bacillota</taxon>
        <taxon>Erysipelotrichia</taxon>
        <taxon>Erysipelotrichales</taxon>
        <taxon>Coprobacillaceae</taxon>
        <taxon>Coprobacillus</taxon>
    </lineage>
</organism>
<dbReference type="HOGENOM" id="CLU_2001104_0_0_9"/>
<keyword evidence="2" id="KW-1185">Reference proteome</keyword>
<protein>
    <recommendedName>
        <fullName evidence="3">DUF2262 domain-containing protein</fullName>
    </recommendedName>
</protein>